<sequence>MCPKRWRQPPMFGSRQCHLVRTQLSEERAEGGCAARQDYHGRFATEPAIAGRLDPPDSWYTSVWIRGAHGWDAAGIFYSLSWASPGSCAQGDTLRVGLEFLCLGGGCGSGSVRPPAAQGAIGVPTLLAHSIAIGYYQAYVRQVAVNGMNRSGVVDGS</sequence>
<keyword evidence="2" id="KW-1185">Reference proteome</keyword>
<gene>
    <name evidence="1" type="ORF">KC01_LOCUS23477</name>
</gene>
<evidence type="ECO:0000313" key="1">
    <source>
        <dbReference type="EMBL" id="CAL1594524.1"/>
    </source>
</evidence>
<evidence type="ECO:0000313" key="2">
    <source>
        <dbReference type="Proteomes" id="UP001497482"/>
    </source>
</evidence>
<dbReference type="AlphaFoldDB" id="A0AAV2KY08"/>
<proteinExistence type="predicted"/>
<reference evidence="1 2" key="1">
    <citation type="submission" date="2024-04" db="EMBL/GenBank/DDBJ databases">
        <authorList>
            <person name="Waldvogel A.-M."/>
            <person name="Schoenle A."/>
        </authorList>
    </citation>
    <scope>NUCLEOTIDE SEQUENCE [LARGE SCALE GENOMIC DNA]</scope>
</reference>
<dbReference type="EMBL" id="OZ035842">
    <property type="protein sequence ID" value="CAL1594524.1"/>
    <property type="molecule type" value="Genomic_DNA"/>
</dbReference>
<protein>
    <submittedName>
        <fullName evidence="1">Uncharacterized protein</fullName>
    </submittedName>
</protein>
<dbReference type="Proteomes" id="UP001497482">
    <property type="component" value="Chromosome 20"/>
</dbReference>
<name>A0AAV2KY08_KNICA</name>
<accession>A0AAV2KY08</accession>
<organism evidence="1 2">
    <name type="scientific">Knipowitschia caucasica</name>
    <name type="common">Caucasian dwarf goby</name>
    <name type="synonym">Pomatoschistus caucasicus</name>
    <dbReference type="NCBI Taxonomy" id="637954"/>
    <lineage>
        <taxon>Eukaryota</taxon>
        <taxon>Metazoa</taxon>
        <taxon>Chordata</taxon>
        <taxon>Craniata</taxon>
        <taxon>Vertebrata</taxon>
        <taxon>Euteleostomi</taxon>
        <taxon>Actinopterygii</taxon>
        <taxon>Neopterygii</taxon>
        <taxon>Teleostei</taxon>
        <taxon>Neoteleostei</taxon>
        <taxon>Acanthomorphata</taxon>
        <taxon>Gobiaria</taxon>
        <taxon>Gobiiformes</taxon>
        <taxon>Gobioidei</taxon>
        <taxon>Gobiidae</taxon>
        <taxon>Gobiinae</taxon>
        <taxon>Knipowitschia</taxon>
    </lineage>
</organism>